<reference evidence="2 3" key="1">
    <citation type="submission" date="2017-11" db="EMBL/GenBank/DDBJ databases">
        <title>De novo assembly and phasing of dikaryotic genomes from two isolates of Puccinia coronata f. sp. avenae, the causal agent of oat crown rust.</title>
        <authorList>
            <person name="Miller M.E."/>
            <person name="Zhang Y."/>
            <person name="Omidvar V."/>
            <person name="Sperschneider J."/>
            <person name="Schwessinger B."/>
            <person name="Raley C."/>
            <person name="Palmer J.M."/>
            <person name="Garnica D."/>
            <person name="Upadhyaya N."/>
            <person name="Rathjen J."/>
            <person name="Taylor J.M."/>
            <person name="Park R.F."/>
            <person name="Dodds P.N."/>
            <person name="Hirsch C.D."/>
            <person name="Kianian S.F."/>
            <person name="Figueroa M."/>
        </authorList>
    </citation>
    <scope>NUCLEOTIDE SEQUENCE [LARGE SCALE GENOMIC DNA]</scope>
    <source>
        <strain evidence="2">12SD80</strain>
    </source>
</reference>
<dbReference type="AlphaFoldDB" id="A0A2N5UY59"/>
<gene>
    <name evidence="2" type="ORF">PCASD_08489</name>
</gene>
<evidence type="ECO:0000313" key="3">
    <source>
        <dbReference type="Proteomes" id="UP000235392"/>
    </source>
</evidence>
<name>A0A2N5UY59_9BASI</name>
<evidence type="ECO:0000256" key="1">
    <source>
        <dbReference type="SAM" id="MobiDB-lite"/>
    </source>
</evidence>
<organism evidence="2 3">
    <name type="scientific">Puccinia coronata f. sp. avenae</name>
    <dbReference type="NCBI Taxonomy" id="200324"/>
    <lineage>
        <taxon>Eukaryota</taxon>
        <taxon>Fungi</taxon>
        <taxon>Dikarya</taxon>
        <taxon>Basidiomycota</taxon>
        <taxon>Pucciniomycotina</taxon>
        <taxon>Pucciniomycetes</taxon>
        <taxon>Pucciniales</taxon>
        <taxon>Pucciniaceae</taxon>
        <taxon>Puccinia</taxon>
    </lineage>
</organism>
<feature type="compositionally biased region" description="Polar residues" evidence="1">
    <location>
        <begin position="36"/>
        <end position="46"/>
    </location>
</feature>
<accession>A0A2N5UY59</accession>
<dbReference type="Proteomes" id="UP000235392">
    <property type="component" value="Unassembled WGS sequence"/>
</dbReference>
<evidence type="ECO:0000313" key="2">
    <source>
        <dbReference type="EMBL" id="PLW42682.1"/>
    </source>
</evidence>
<comment type="caution">
    <text evidence="2">The sequence shown here is derived from an EMBL/GenBank/DDBJ whole genome shotgun (WGS) entry which is preliminary data.</text>
</comment>
<sequence>MAITLANDVAEVLALEQSRAKGITAKVEQNLNTLPNQSVQPIQPTQRLVPPPPPKLSEGTPMDLDAIAANVSFTYAGFKCQLATKSETT</sequence>
<protein>
    <submittedName>
        <fullName evidence="2">Uncharacterized protein</fullName>
    </submittedName>
</protein>
<feature type="region of interest" description="Disordered" evidence="1">
    <location>
        <begin position="36"/>
        <end position="57"/>
    </location>
</feature>
<proteinExistence type="predicted"/>
<dbReference type="EMBL" id="PGCI01000076">
    <property type="protein sequence ID" value="PLW42682.1"/>
    <property type="molecule type" value="Genomic_DNA"/>
</dbReference>